<evidence type="ECO:0000313" key="2">
    <source>
        <dbReference type="Proteomes" id="UP000027586"/>
    </source>
</evidence>
<proteinExistence type="predicted"/>
<organism evidence="1 2">
    <name type="scientific">Lichtheimia corymbifera JMRC:FSU:9682</name>
    <dbReference type="NCBI Taxonomy" id="1263082"/>
    <lineage>
        <taxon>Eukaryota</taxon>
        <taxon>Fungi</taxon>
        <taxon>Fungi incertae sedis</taxon>
        <taxon>Mucoromycota</taxon>
        <taxon>Mucoromycotina</taxon>
        <taxon>Mucoromycetes</taxon>
        <taxon>Mucorales</taxon>
        <taxon>Lichtheimiaceae</taxon>
        <taxon>Lichtheimia</taxon>
    </lineage>
</organism>
<evidence type="ECO:0000313" key="1">
    <source>
        <dbReference type="EMBL" id="CDH48571.1"/>
    </source>
</evidence>
<dbReference type="AlphaFoldDB" id="A0A068RI13"/>
<sequence>MCVGITRCSYHVTLVAYAGGRPLVEFQIFTLFHSHQHTRKDPLHEVNDTPWIVMADGAIGSACSMVSITRDQLSGARAYLISIETDHQSICAMYHAILNPSRSWWTTIPPPNNYYIKARLLSSILLLISFINRLFIESLLFVLQDCFDTGGVHCDIDSYSLMDSL</sequence>
<gene>
    <name evidence="1" type="ORF">LCOR_00347.1</name>
</gene>
<comment type="caution">
    <text evidence="1">The sequence shown here is derived from an EMBL/GenBank/DDBJ whole genome shotgun (WGS) entry which is preliminary data.</text>
</comment>
<dbReference type="EMBL" id="CBTN010000001">
    <property type="protein sequence ID" value="CDH48571.1"/>
    <property type="molecule type" value="Genomic_DNA"/>
</dbReference>
<protein>
    <submittedName>
        <fullName evidence="1">Uncharacterized protein</fullName>
    </submittedName>
</protein>
<reference evidence="1" key="1">
    <citation type="submission" date="2013-08" db="EMBL/GenBank/DDBJ databases">
        <title>Gene expansion shapes genome architecture in the human pathogen Lichtheimia corymbifera: an evolutionary genomics analysis in the ancient terrestrial Mucorales (Mucoromycotina).</title>
        <authorList>
            <person name="Schwartze V.U."/>
            <person name="Winter S."/>
            <person name="Shelest E."/>
            <person name="Marcet-Houben M."/>
            <person name="Horn F."/>
            <person name="Wehner S."/>
            <person name="Hoffmann K."/>
            <person name="Riege K."/>
            <person name="Sammeth M."/>
            <person name="Nowrousian M."/>
            <person name="Valiante V."/>
            <person name="Linde J."/>
            <person name="Jacobsen I.D."/>
            <person name="Marz M."/>
            <person name="Brakhage A.A."/>
            <person name="Gabaldon T."/>
            <person name="Bocker S."/>
            <person name="Voigt K."/>
        </authorList>
    </citation>
    <scope>NUCLEOTIDE SEQUENCE [LARGE SCALE GENOMIC DNA]</scope>
    <source>
        <strain evidence="1">FSU 9682</strain>
    </source>
</reference>
<dbReference type="VEuPathDB" id="FungiDB:LCOR_00347.1"/>
<name>A0A068RI13_9FUNG</name>
<keyword evidence="2" id="KW-1185">Reference proteome</keyword>
<dbReference type="Proteomes" id="UP000027586">
    <property type="component" value="Unassembled WGS sequence"/>
</dbReference>
<accession>A0A068RI13</accession>